<reference evidence="3" key="3">
    <citation type="submission" date="2024-02" db="UniProtKB">
        <authorList>
            <consortium name="WormBaseParasite"/>
        </authorList>
    </citation>
    <scope>IDENTIFICATION</scope>
    <source>
        <strain evidence="3">pt0022</strain>
    </source>
</reference>
<keyword evidence="1" id="KW-0812">Transmembrane</keyword>
<dbReference type="Proteomes" id="UP000093561">
    <property type="component" value="Unassembled WGS sequence"/>
</dbReference>
<accession>A0AAF5PUA9</accession>
<protein>
    <submittedName>
        <fullName evidence="3">Uncharacterized protein</fullName>
    </submittedName>
</protein>
<dbReference type="AlphaFoldDB" id="A0AAF5PUA9"/>
<keyword evidence="1" id="KW-1133">Transmembrane helix</keyword>
<reference evidence="2" key="2">
    <citation type="journal article" date="2016" name="Mol. Ecol.">
        <title>Population genomics of the filarial nematode parasite Wuchereria bancrofti from mosquitoes.</title>
        <authorList>
            <person name="Small S.T."/>
            <person name="Reimer L.J."/>
            <person name="Tisch D.J."/>
            <person name="King C.L."/>
            <person name="Christensen B.M."/>
            <person name="Siba P.M."/>
            <person name="Kazura J.W."/>
            <person name="Serre D."/>
            <person name="Zimmerman P.A."/>
        </authorList>
    </citation>
    <scope>NUCLEOTIDE SEQUENCE</scope>
    <source>
        <strain evidence="2">pt0022</strain>
    </source>
</reference>
<evidence type="ECO:0000313" key="3">
    <source>
        <dbReference type="WBParaSite" id="mrna-Wban_05589"/>
    </source>
</evidence>
<organism evidence="2 3">
    <name type="scientific">Wuchereria bancrofti</name>
    <dbReference type="NCBI Taxonomy" id="6293"/>
    <lineage>
        <taxon>Eukaryota</taxon>
        <taxon>Metazoa</taxon>
        <taxon>Ecdysozoa</taxon>
        <taxon>Nematoda</taxon>
        <taxon>Chromadorea</taxon>
        <taxon>Rhabditida</taxon>
        <taxon>Spirurina</taxon>
        <taxon>Spiruromorpha</taxon>
        <taxon>Filarioidea</taxon>
        <taxon>Onchocercidae</taxon>
        <taxon>Wuchereria</taxon>
    </lineage>
</organism>
<name>A0AAF5PUA9_WUCBA</name>
<sequence length="54" mass="6442">MVDEKKQMKQISVKEKGTDLCRISDKKKHIKNGSFFRLKSLSHLISFLLLIFFW</sequence>
<dbReference type="WBParaSite" id="mrna-Wban_05589">
    <property type="protein sequence ID" value="mrna-Wban_05589"/>
    <property type="gene ID" value="Wban_05589"/>
</dbReference>
<evidence type="ECO:0000256" key="1">
    <source>
        <dbReference type="SAM" id="Phobius"/>
    </source>
</evidence>
<proteinExistence type="predicted"/>
<keyword evidence="1" id="KW-0472">Membrane</keyword>
<feature type="transmembrane region" description="Helical" evidence="1">
    <location>
        <begin position="36"/>
        <end position="53"/>
    </location>
</feature>
<evidence type="ECO:0000313" key="2">
    <source>
        <dbReference type="Proteomes" id="UP000093561"/>
    </source>
</evidence>
<reference evidence="2" key="1">
    <citation type="submission" date="2015-03" db="EMBL/GenBank/DDBJ databases">
        <title>Wuchereria bancrofti Genome Sequencing Papua New Guinea Strain.</title>
        <authorList>
            <person name="Small S.T."/>
            <person name="Serre D."/>
            <person name="Zimmerman P.A."/>
        </authorList>
    </citation>
    <scope>NUCLEOTIDE SEQUENCE [LARGE SCALE GENOMIC DNA]</scope>
    <source>
        <strain evidence="2">pt0022</strain>
    </source>
</reference>